<gene>
    <name evidence="2" type="ORF">caldi_02500</name>
</gene>
<feature type="transmembrane region" description="Helical" evidence="1">
    <location>
        <begin position="130"/>
        <end position="149"/>
    </location>
</feature>
<reference evidence="2" key="1">
    <citation type="submission" date="2022-03" db="EMBL/GenBank/DDBJ databases">
        <title>Complete genome sequence of Caldinitratiruptor microaerophilus.</title>
        <authorList>
            <person name="Mukaiyama R."/>
            <person name="Nishiyama T."/>
            <person name="Ueda K."/>
        </authorList>
    </citation>
    <scope>NUCLEOTIDE SEQUENCE</scope>
    <source>
        <strain evidence="2">JCM 16183</strain>
    </source>
</reference>
<evidence type="ECO:0008006" key="4">
    <source>
        <dbReference type="Google" id="ProtNLM"/>
    </source>
</evidence>
<dbReference type="InterPro" id="IPR009845">
    <property type="entry name" value="DUF1405"/>
</dbReference>
<keyword evidence="1" id="KW-1133">Transmembrane helix</keyword>
<feature type="transmembrane region" description="Helical" evidence="1">
    <location>
        <begin position="156"/>
        <end position="175"/>
    </location>
</feature>
<protein>
    <recommendedName>
        <fullName evidence="4">DUF1405 domain-containing protein</fullName>
    </recommendedName>
</protein>
<sequence length="221" mass="24062">MNNVVVPRTAVFLDAVATDRRWWWTLFGINAVGSAYGFWWYRDQLASTPARYWLVVPDSPGSTLLLTVFLAALLARAVPGARPGQPVRVRGAWGTLLAVALASNIKYGLWTAVVLPLHAIASGTWTPPDVYLSLSHLGMWAQALVFLRLHRPARGAALAALGWLLFQDYVDYWALHTHPYLPDEALEPAARAVALVLTAVGAGTVIWSAWQPLRGGDGGGR</sequence>
<keyword evidence="1" id="KW-0812">Transmembrane</keyword>
<dbReference type="PANTHER" id="PTHR40042:SF1">
    <property type="entry name" value="DUF1405 DOMAIN-CONTAINING PROTEIN"/>
    <property type="match status" value="1"/>
</dbReference>
<evidence type="ECO:0000313" key="3">
    <source>
        <dbReference type="Proteomes" id="UP001163687"/>
    </source>
</evidence>
<dbReference type="RefSeq" id="WP_264843276.1">
    <property type="nucleotide sequence ID" value="NZ_AP025628.1"/>
</dbReference>
<feature type="transmembrane region" description="Helical" evidence="1">
    <location>
        <begin position="61"/>
        <end position="79"/>
    </location>
</feature>
<organism evidence="2 3">
    <name type="scientific">Caldinitratiruptor microaerophilus</name>
    <dbReference type="NCBI Taxonomy" id="671077"/>
    <lineage>
        <taxon>Bacteria</taxon>
        <taxon>Bacillati</taxon>
        <taxon>Bacillota</taxon>
        <taxon>Clostridia</taxon>
        <taxon>Eubacteriales</taxon>
        <taxon>Symbiobacteriaceae</taxon>
        <taxon>Caldinitratiruptor</taxon>
    </lineage>
</organism>
<dbReference type="AlphaFoldDB" id="A0AA35CHM6"/>
<dbReference type="PANTHER" id="PTHR40042">
    <property type="entry name" value="HYPOTHETICAL MEMBRANE SPANNING PROTEIN"/>
    <property type="match status" value="1"/>
</dbReference>
<keyword evidence="1" id="KW-0472">Membrane</keyword>
<feature type="transmembrane region" description="Helical" evidence="1">
    <location>
        <begin position="22"/>
        <end position="41"/>
    </location>
</feature>
<dbReference type="Pfam" id="PF07187">
    <property type="entry name" value="DUF1405"/>
    <property type="match status" value="1"/>
</dbReference>
<proteinExistence type="predicted"/>
<evidence type="ECO:0000313" key="2">
    <source>
        <dbReference type="EMBL" id="BDG59160.1"/>
    </source>
</evidence>
<dbReference type="EMBL" id="AP025628">
    <property type="protein sequence ID" value="BDG59160.1"/>
    <property type="molecule type" value="Genomic_DNA"/>
</dbReference>
<keyword evidence="3" id="KW-1185">Reference proteome</keyword>
<dbReference type="KEGG" id="cmic:caldi_02500"/>
<accession>A0AA35CHM6</accession>
<dbReference type="Proteomes" id="UP001163687">
    <property type="component" value="Chromosome"/>
</dbReference>
<name>A0AA35CHM6_9FIRM</name>
<evidence type="ECO:0000256" key="1">
    <source>
        <dbReference type="SAM" id="Phobius"/>
    </source>
</evidence>
<feature type="transmembrane region" description="Helical" evidence="1">
    <location>
        <begin position="91"/>
        <end position="110"/>
    </location>
</feature>
<feature type="transmembrane region" description="Helical" evidence="1">
    <location>
        <begin position="190"/>
        <end position="210"/>
    </location>
</feature>